<dbReference type="Proteomes" id="UP000664859">
    <property type="component" value="Unassembled WGS sequence"/>
</dbReference>
<dbReference type="InterPro" id="IPR038450">
    <property type="entry name" value="PSII_Psb27_sf"/>
</dbReference>
<dbReference type="PANTHER" id="PTHR34041">
    <property type="entry name" value="PHOTOSYSTEM II REPAIR PROTEIN PSB27-H1, CHLOROPLASTIC"/>
    <property type="match status" value="1"/>
</dbReference>
<comment type="caution">
    <text evidence="2">The sequence shown here is derived from an EMBL/GenBank/DDBJ whole genome shotgun (WGS) entry which is preliminary data.</text>
</comment>
<dbReference type="PROSITE" id="PS51257">
    <property type="entry name" value="PROKAR_LIPOPROTEIN"/>
    <property type="match status" value="1"/>
</dbReference>
<proteinExistence type="inferred from homology"/>
<dbReference type="InterPro" id="IPR025585">
    <property type="entry name" value="PSII_Psb27"/>
</dbReference>
<dbReference type="Gene3D" id="1.20.58.810">
    <property type="entry name" value="Photosystem II Pbs27"/>
    <property type="match status" value="1"/>
</dbReference>
<organism evidence="2 3">
    <name type="scientific">Tribonema minus</name>
    <dbReference type="NCBI Taxonomy" id="303371"/>
    <lineage>
        <taxon>Eukaryota</taxon>
        <taxon>Sar</taxon>
        <taxon>Stramenopiles</taxon>
        <taxon>Ochrophyta</taxon>
        <taxon>PX clade</taxon>
        <taxon>Xanthophyceae</taxon>
        <taxon>Tribonematales</taxon>
        <taxon>Tribonemataceae</taxon>
        <taxon>Tribonema</taxon>
    </lineage>
</organism>
<name>A0A836CEQ5_9STRA</name>
<dbReference type="AlphaFoldDB" id="A0A836CEQ5"/>
<dbReference type="Pfam" id="PF13326">
    <property type="entry name" value="PSII_Pbs27"/>
    <property type="match status" value="1"/>
</dbReference>
<dbReference type="GO" id="GO:0010206">
    <property type="term" value="P:photosystem II repair"/>
    <property type="evidence" value="ECO:0007669"/>
    <property type="project" value="InterPro"/>
</dbReference>
<accession>A0A836CEQ5</accession>
<keyword evidence="3" id="KW-1185">Reference proteome</keyword>
<dbReference type="HAMAP" id="MF_01481">
    <property type="entry name" value="PSII_Psb27"/>
    <property type="match status" value="1"/>
</dbReference>
<feature type="signal peptide" evidence="1">
    <location>
        <begin position="1"/>
        <end position="17"/>
    </location>
</feature>
<gene>
    <name evidence="2" type="ORF">JKP88DRAFT_269787</name>
</gene>
<reference evidence="2" key="1">
    <citation type="submission" date="2021-02" db="EMBL/GenBank/DDBJ databases">
        <title>First Annotated Genome of the Yellow-green Alga Tribonema minus.</title>
        <authorList>
            <person name="Mahan K.M."/>
        </authorList>
    </citation>
    <scope>NUCLEOTIDE SEQUENCE</scope>
    <source>
        <strain evidence="2">UTEX B ZZ1240</strain>
    </source>
</reference>
<protein>
    <submittedName>
        <fullName evidence="2">Photosystem II Pbs27-domain-containing protein</fullName>
    </submittedName>
</protein>
<feature type="chain" id="PRO_5032832979" evidence="1">
    <location>
        <begin position="18"/>
        <end position="196"/>
    </location>
</feature>
<keyword evidence="1" id="KW-0732">Signal</keyword>
<dbReference type="GO" id="GO:0010207">
    <property type="term" value="P:photosystem II assembly"/>
    <property type="evidence" value="ECO:0007669"/>
    <property type="project" value="InterPro"/>
</dbReference>
<dbReference type="GO" id="GO:0009523">
    <property type="term" value="C:photosystem II"/>
    <property type="evidence" value="ECO:0007669"/>
    <property type="project" value="InterPro"/>
</dbReference>
<dbReference type="EMBL" id="JAFCMP010000190">
    <property type="protein sequence ID" value="KAG5183760.1"/>
    <property type="molecule type" value="Genomic_DNA"/>
</dbReference>
<evidence type="ECO:0000313" key="3">
    <source>
        <dbReference type="Proteomes" id="UP000664859"/>
    </source>
</evidence>
<dbReference type="OrthoDB" id="419533at2759"/>
<sequence length="196" mass="21167">MKGAVVATISLLGGACAFQPTSFAGSALAPRTAATSAVRMSSEASDVDRRAFLSSTAAAAMTVASAFVAPAFAEDAAPAKAPLGPMPTDWGLTKDYYTDASKVVSHMRYATSLEKGAAGIEMTAKNCRQEMIDFVSYYRRFPNVSGKLSYSNLYTSINVLAGHYASYGPKFPVPEKRRKRLLEEYNQIEKAIKRQR</sequence>
<evidence type="ECO:0000313" key="2">
    <source>
        <dbReference type="EMBL" id="KAG5183760.1"/>
    </source>
</evidence>
<evidence type="ECO:0000256" key="1">
    <source>
        <dbReference type="SAM" id="SignalP"/>
    </source>
</evidence>
<dbReference type="PANTHER" id="PTHR34041:SF1">
    <property type="entry name" value="PHOTOSYSTEM II REPAIR PROTEIN PSB27-H1, CHLOROPLASTIC"/>
    <property type="match status" value="1"/>
</dbReference>